<evidence type="ECO:0008006" key="3">
    <source>
        <dbReference type="Google" id="ProtNLM"/>
    </source>
</evidence>
<dbReference type="InterPro" id="IPR052894">
    <property type="entry name" value="AsmA-related"/>
</dbReference>
<accession>A0ABT4UI62</accession>
<name>A0ABT4UI62_9BACT</name>
<gene>
    <name evidence="1" type="ORF">O3P16_06900</name>
</gene>
<dbReference type="PANTHER" id="PTHR30441">
    <property type="entry name" value="DUF748 DOMAIN-CONTAINING PROTEIN"/>
    <property type="match status" value="1"/>
</dbReference>
<keyword evidence="2" id="KW-1185">Reference proteome</keyword>
<dbReference type="Proteomes" id="UP001210231">
    <property type="component" value="Unassembled WGS sequence"/>
</dbReference>
<proteinExistence type="predicted"/>
<reference evidence="1 2" key="1">
    <citation type="submission" date="2022-12" db="EMBL/GenBank/DDBJ databases">
        <title>Chitinophagaceae gen. sp. nov., a new member of the family Chitinophagaceae, isolated from soil in a chemical factory.</title>
        <authorList>
            <person name="Ke Z."/>
        </authorList>
    </citation>
    <scope>NUCLEOTIDE SEQUENCE [LARGE SCALE GENOMIC DNA]</scope>
    <source>
        <strain evidence="1 2">LY-5</strain>
    </source>
</reference>
<comment type="caution">
    <text evidence="1">The sequence shown here is derived from an EMBL/GenBank/DDBJ whole genome shotgun (WGS) entry which is preliminary data.</text>
</comment>
<protein>
    <recommendedName>
        <fullName evidence="3">AsmA-like C-terminal domain-containing protein</fullName>
    </recommendedName>
</protein>
<dbReference type="RefSeq" id="WP_407030855.1">
    <property type="nucleotide sequence ID" value="NZ_JAQGEF010000006.1"/>
</dbReference>
<evidence type="ECO:0000313" key="2">
    <source>
        <dbReference type="Proteomes" id="UP001210231"/>
    </source>
</evidence>
<evidence type="ECO:0000313" key="1">
    <source>
        <dbReference type="EMBL" id="MDA3614530.1"/>
    </source>
</evidence>
<organism evidence="1 2">
    <name type="scientific">Polluticaenibacter yanchengensis</name>
    <dbReference type="NCBI Taxonomy" id="3014562"/>
    <lineage>
        <taxon>Bacteria</taxon>
        <taxon>Pseudomonadati</taxon>
        <taxon>Bacteroidota</taxon>
        <taxon>Chitinophagia</taxon>
        <taxon>Chitinophagales</taxon>
        <taxon>Chitinophagaceae</taxon>
        <taxon>Polluticaenibacter</taxon>
    </lineage>
</organism>
<dbReference type="PANTHER" id="PTHR30441:SF8">
    <property type="entry name" value="DUF748 DOMAIN-CONTAINING PROTEIN"/>
    <property type="match status" value="1"/>
</dbReference>
<sequence length="764" mass="86892">MKDKINAKVSIGRIGVTMFNNFPNLELTFKNVKIEDSLSDIHKRPLLDLENVYIDVNLWSLPYKKIEVENITVSDGKIIIFRDSSNYTNQYIFKNENKDEKDGLKLNKFNLEIKNVNFVFEQKLKEKYFDFLIEKMNVTAVKTKKQWAIEAPLNMLVNDMAFRTSKGGFLKGAKVVSTLKMLFDEGKKHLTITPVEITAGTEILNFSADVFFADKPVKYNITMESKAFHYNEGMKLFNKEIRSKIGQLKVDKTVEANAILQGQFNYPDTPKVVIKFKLLDNTINTPFGAIEHTGLVGTFQNQVIYGGVKNGDNSSLFVKGFKGTWEDIFIQSDSIYIYNFDAPYLNYNVKSNFELPKLNDVLSKTFEFKKGSAILDLTYRGFLHEDSLHSSSLDGFLKLDSFDFTYKPKQIPFVNCFANLNFKEKNVAINNAILKTKSSIINVDGGIQDFLNIFSNATAKSSMQWHIKSTLIDLADFINVIKKKEKNQYGISGIVKSEQLQKFNESIYQLIDASDMIANIEVDKIRYHKFNATGVKSNLNFYQNGFNLKQFSFYHHGGKMQMSGNIIQDVLNTFAVKVKMENAKVDKVFSEFDNFGMASMKDGNLRGQLFSDIDINGQLTDNGTLMTNAINGKVRFNLKNGLLEDFEPLLKIQKFAFKRRNLDSLVIKPLVGNFDIGNGLVFLNNFKIETSAINIFMKGVYGIEKGTNIAIKLPLRNPQKDEIRIKSGLAPKTEKGLVLYFKATDGDDGRVNIQWDPLKAAWNN</sequence>
<dbReference type="EMBL" id="JAQGEF010000006">
    <property type="protein sequence ID" value="MDA3614530.1"/>
    <property type="molecule type" value="Genomic_DNA"/>
</dbReference>